<protein>
    <recommendedName>
        <fullName evidence="1">DUF6046 domain-containing protein</fullName>
    </recommendedName>
</protein>
<feature type="domain" description="DUF6046" evidence="1">
    <location>
        <begin position="114"/>
        <end position="233"/>
    </location>
</feature>
<reference evidence="2 3" key="1">
    <citation type="submission" date="2019-01" db="EMBL/GenBank/DDBJ databases">
        <title>Hymenobacter humicola sp. nov., isolated from soils in Antarctica.</title>
        <authorList>
            <person name="Sedlacek I."/>
            <person name="Holochova P."/>
            <person name="Kralova S."/>
            <person name="Pantucek R."/>
            <person name="Stankova E."/>
            <person name="Vrbovska V."/>
            <person name="Kristofova L."/>
            <person name="Svec P."/>
            <person name="Busse H.-J."/>
        </authorList>
    </citation>
    <scope>NUCLEOTIDE SEQUENCE [LARGE SCALE GENOMIC DNA]</scope>
    <source>
        <strain evidence="2 3">CCM 8852</strain>
    </source>
</reference>
<comment type="caution">
    <text evidence="2">The sequence shown here is derived from an EMBL/GenBank/DDBJ whole genome shotgun (WGS) entry which is preliminary data.</text>
</comment>
<sequence>MAEVTFQIDNLYRQAFPNLASKPLAKLEGVRDLAIDRLDRALGNGYQPSLAEQAPAALDFGGVQALALKQGSEMSYLGTPIFQPMFFVEGTYQMLGTGSRQGQVVEAPFDRWRLPASATAEFNRPKEISKSKPNAAFGTTKEMWAFGDWDVTIRGFLLHPDVNTYPEEELLRLLRWEQVADSIGVDGEMFNFLGISRLVIERINLGRINGMPNLVPFQLQCSSDEALEISLQNNRPQ</sequence>
<dbReference type="Pfam" id="PF19512">
    <property type="entry name" value="DUF6046"/>
    <property type="match status" value="1"/>
</dbReference>
<evidence type="ECO:0000259" key="1">
    <source>
        <dbReference type="Pfam" id="PF19512"/>
    </source>
</evidence>
<dbReference type="InterPro" id="IPR046109">
    <property type="entry name" value="DUF6046"/>
</dbReference>
<dbReference type="EMBL" id="QYCN01000040">
    <property type="protein sequence ID" value="RIY06458.1"/>
    <property type="molecule type" value="Genomic_DNA"/>
</dbReference>
<evidence type="ECO:0000313" key="3">
    <source>
        <dbReference type="Proteomes" id="UP000284250"/>
    </source>
</evidence>
<evidence type="ECO:0000313" key="2">
    <source>
        <dbReference type="EMBL" id="RIY06458.1"/>
    </source>
</evidence>
<dbReference type="AlphaFoldDB" id="A0A418QMY4"/>
<organism evidence="2 3">
    <name type="scientific">Hymenobacter rubripertinctus</name>
    <dbReference type="NCBI Taxonomy" id="2029981"/>
    <lineage>
        <taxon>Bacteria</taxon>
        <taxon>Pseudomonadati</taxon>
        <taxon>Bacteroidota</taxon>
        <taxon>Cytophagia</taxon>
        <taxon>Cytophagales</taxon>
        <taxon>Hymenobacteraceae</taxon>
        <taxon>Hymenobacter</taxon>
    </lineage>
</organism>
<dbReference type="Proteomes" id="UP000284250">
    <property type="component" value="Unassembled WGS sequence"/>
</dbReference>
<gene>
    <name evidence="2" type="ORF">D0T11_18635</name>
</gene>
<accession>A0A418QMY4</accession>
<name>A0A418QMY4_9BACT</name>
<dbReference type="RefSeq" id="WP_119657323.1">
    <property type="nucleotide sequence ID" value="NZ_JBHUOI010000081.1"/>
</dbReference>
<dbReference type="OrthoDB" id="879191at2"/>
<proteinExistence type="predicted"/>
<keyword evidence="3" id="KW-1185">Reference proteome</keyword>